<evidence type="ECO:0000313" key="3">
    <source>
        <dbReference type="Proteomes" id="UP000811609"/>
    </source>
</evidence>
<feature type="domain" description="Endonuclease/exonuclease/phosphatase" evidence="1">
    <location>
        <begin position="26"/>
        <end position="188"/>
    </location>
</feature>
<comment type="caution">
    <text evidence="2">The sequence shown here is derived from an EMBL/GenBank/DDBJ whole genome shotgun (WGS) entry which is preliminary data.</text>
</comment>
<organism evidence="2 3">
    <name type="scientific">Carya illinoinensis</name>
    <name type="common">Pecan</name>
    <dbReference type="NCBI Taxonomy" id="32201"/>
    <lineage>
        <taxon>Eukaryota</taxon>
        <taxon>Viridiplantae</taxon>
        <taxon>Streptophyta</taxon>
        <taxon>Embryophyta</taxon>
        <taxon>Tracheophyta</taxon>
        <taxon>Spermatophyta</taxon>
        <taxon>Magnoliopsida</taxon>
        <taxon>eudicotyledons</taxon>
        <taxon>Gunneridae</taxon>
        <taxon>Pentapetalae</taxon>
        <taxon>rosids</taxon>
        <taxon>fabids</taxon>
        <taxon>Fagales</taxon>
        <taxon>Juglandaceae</taxon>
        <taxon>Carya</taxon>
    </lineage>
</organism>
<dbReference type="EMBL" id="CM031819">
    <property type="protein sequence ID" value="KAG6635752.1"/>
    <property type="molecule type" value="Genomic_DNA"/>
</dbReference>
<dbReference type="GO" id="GO:0003824">
    <property type="term" value="F:catalytic activity"/>
    <property type="evidence" value="ECO:0007669"/>
    <property type="project" value="InterPro"/>
</dbReference>
<evidence type="ECO:0000259" key="1">
    <source>
        <dbReference type="Pfam" id="PF03372"/>
    </source>
</evidence>
<dbReference type="AlphaFoldDB" id="A0A8T1P2K5"/>
<reference evidence="2" key="1">
    <citation type="submission" date="2020-12" db="EMBL/GenBank/DDBJ databases">
        <title>WGS assembly of Carya illinoinensis cv. Pawnee.</title>
        <authorList>
            <person name="Platts A."/>
            <person name="Shu S."/>
            <person name="Wright S."/>
            <person name="Barry K."/>
            <person name="Edger P."/>
            <person name="Pires J.C."/>
            <person name="Schmutz J."/>
        </authorList>
    </citation>
    <scope>NUCLEOTIDE SEQUENCE</scope>
    <source>
        <tissue evidence="2">Leaf</tissue>
    </source>
</reference>
<dbReference type="Pfam" id="PF03372">
    <property type="entry name" value="Exo_endo_phos"/>
    <property type="match status" value="1"/>
</dbReference>
<accession>A0A8T1P2K5</accession>
<dbReference type="PANTHER" id="PTHR33710:SF62">
    <property type="entry name" value="DUF4283 DOMAIN PROTEIN"/>
    <property type="match status" value="1"/>
</dbReference>
<dbReference type="InterPro" id="IPR005135">
    <property type="entry name" value="Endo/exonuclease/phosphatase"/>
</dbReference>
<sequence>MSKASKLERLKRRLGMEGCFVIDSVGKKGGLALYWRNSEEVEIKSYSTWHINAEVNEEGQGIKWLFTGFYGHPETGKMMFSWDLLRRLKPREQEPWCVVGDFNEILIQTEKVGGRQRAELQMNQFREALEDTMLYDLGCRNGFYTWSNRHNDHSFTKERLDRCVANNKWRDMFKSAGVQGLSARSSDHLPLLVLTRGNEVRQRRGQFPFRFEASWVKEEDCEEKIKQEWVRGQQSTDFVKKVQTRLKFCSGMLVRSFKRKDKERTSEIDQITRKIKEVQEDLGHHNIEELKSLQKQVGGLLEQEDIKWRQRAKRNWYSLGDKNTRSFHECANQRRRRNRIYTVVDSRGFLKEGEEEIEKAFHEHFTAVYKSVKPKEDMISKCSITVEENVTCEMNDFLEKAFKREEP</sequence>
<dbReference type="PANTHER" id="PTHR33710">
    <property type="entry name" value="BNAC02G09200D PROTEIN"/>
    <property type="match status" value="1"/>
</dbReference>
<proteinExistence type="predicted"/>
<dbReference type="Proteomes" id="UP000811609">
    <property type="component" value="Chromosome 11"/>
</dbReference>
<keyword evidence="3" id="KW-1185">Reference proteome</keyword>
<protein>
    <recommendedName>
        <fullName evidence="1">Endonuclease/exonuclease/phosphatase domain-containing protein</fullName>
    </recommendedName>
</protein>
<evidence type="ECO:0000313" key="2">
    <source>
        <dbReference type="EMBL" id="KAG6635752.1"/>
    </source>
</evidence>
<name>A0A8T1P2K5_CARIL</name>
<gene>
    <name evidence="2" type="ORF">CIPAW_11G064200</name>
</gene>